<feature type="DNA-binding region" description="OmpR/PhoB-type" evidence="6">
    <location>
        <begin position="118"/>
        <end position="212"/>
    </location>
</feature>
<evidence type="ECO:0000313" key="9">
    <source>
        <dbReference type="EMBL" id="MBV7391930.1"/>
    </source>
</evidence>
<dbReference type="PROSITE" id="PS51755">
    <property type="entry name" value="OMPR_PHOB"/>
    <property type="match status" value="1"/>
</dbReference>
<dbReference type="InterPro" id="IPR001867">
    <property type="entry name" value="OmpR/PhoB-type_DNA-bd"/>
</dbReference>
<evidence type="ECO:0000256" key="2">
    <source>
        <dbReference type="ARBA" id="ARBA00023015"/>
    </source>
</evidence>
<dbReference type="PANTHER" id="PTHR48111">
    <property type="entry name" value="REGULATOR OF RPOS"/>
    <property type="match status" value="1"/>
</dbReference>
<dbReference type="CDD" id="cd17574">
    <property type="entry name" value="REC_OmpR"/>
    <property type="match status" value="1"/>
</dbReference>
<accession>A0ABS6TGA7</accession>
<name>A0ABS6TGA7_9ENTE</name>
<dbReference type="CDD" id="cd00383">
    <property type="entry name" value="trans_reg_C"/>
    <property type="match status" value="1"/>
</dbReference>
<comment type="caution">
    <text evidence="9">The sequence shown here is derived from an EMBL/GenBank/DDBJ whole genome shotgun (WGS) entry which is preliminary data.</text>
</comment>
<feature type="domain" description="Response regulatory" evidence="7">
    <location>
        <begin position="2"/>
        <end position="115"/>
    </location>
</feature>
<evidence type="ECO:0000256" key="6">
    <source>
        <dbReference type="PROSITE-ProRule" id="PRU01091"/>
    </source>
</evidence>
<dbReference type="Pfam" id="PF00486">
    <property type="entry name" value="Trans_reg_C"/>
    <property type="match status" value="1"/>
</dbReference>
<reference evidence="9 10" key="1">
    <citation type="submission" date="2021-06" db="EMBL/GenBank/DDBJ databases">
        <title>Enterococcus alishanensis sp. nov., a novel lactic acid bacterium isolated from fresh coffee beans.</title>
        <authorList>
            <person name="Chen Y.-S."/>
        </authorList>
    </citation>
    <scope>NUCLEOTIDE SEQUENCE [LARGE SCALE GENOMIC DNA]</scope>
    <source>
        <strain evidence="9 10">ALS3</strain>
    </source>
</reference>
<dbReference type="PROSITE" id="PS50110">
    <property type="entry name" value="RESPONSE_REGULATORY"/>
    <property type="match status" value="1"/>
</dbReference>
<dbReference type="PANTHER" id="PTHR48111:SF73">
    <property type="entry name" value="ALKALINE PHOSPHATASE SYNTHESIS TRANSCRIPTIONAL REGULATORY PROTEIN PHOP"/>
    <property type="match status" value="1"/>
</dbReference>
<evidence type="ECO:0000256" key="4">
    <source>
        <dbReference type="ARBA" id="ARBA00023163"/>
    </source>
</evidence>
<keyword evidence="2" id="KW-0805">Transcription regulation</keyword>
<evidence type="ECO:0000313" key="10">
    <source>
        <dbReference type="Proteomes" id="UP000774130"/>
    </source>
</evidence>
<dbReference type="InterPro" id="IPR039420">
    <property type="entry name" value="WalR-like"/>
</dbReference>
<dbReference type="Proteomes" id="UP000774130">
    <property type="component" value="Unassembled WGS sequence"/>
</dbReference>
<keyword evidence="10" id="KW-1185">Reference proteome</keyword>
<keyword evidence="3 6" id="KW-0238">DNA-binding</keyword>
<dbReference type="InterPro" id="IPR001789">
    <property type="entry name" value="Sig_transdc_resp-reg_receiver"/>
</dbReference>
<organism evidence="9 10">
    <name type="scientific">Enterococcus alishanensis</name>
    <dbReference type="NCBI Taxonomy" id="1303817"/>
    <lineage>
        <taxon>Bacteria</taxon>
        <taxon>Bacillati</taxon>
        <taxon>Bacillota</taxon>
        <taxon>Bacilli</taxon>
        <taxon>Lactobacillales</taxon>
        <taxon>Enterococcaceae</taxon>
        <taxon>Enterococcus</taxon>
    </lineage>
</organism>
<evidence type="ECO:0000256" key="1">
    <source>
        <dbReference type="ARBA" id="ARBA00022553"/>
    </source>
</evidence>
<feature type="modified residue" description="4-aspartylphosphate" evidence="5">
    <location>
        <position position="51"/>
    </location>
</feature>
<gene>
    <name evidence="9" type="ORF">KUA55_14675</name>
</gene>
<evidence type="ECO:0000256" key="5">
    <source>
        <dbReference type="PROSITE-ProRule" id="PRU00169"/>
    </source>
</evidence>
<dbReference type="EMBL" id="JAHUZB010000006">
    <property type="protein sequence ID" value="MBV7391930.1"/>
    <property type="molecule type" value="Genomic_DNA"/>
</dbReference>
<dbReference type="SMART" id="SM00862">
    <property type="entry name" value="Trans_reg_C"/>
    <property type="match status" value="1"/>
</dbReference>
<feature type="domain" description="OmpR/PhoB-type" evidence="8">
    <location>
        <begin position="118"/>
        <end position="212"/>
    </location>
</feature>
<evidence type="ECO:0000259" key="8">
    <source>
        <dbReference type="PROSITE" id="PS51755"/>
    </source>
</evidence>
<sequence>MKILLCEDQDQMRQLISRILLHQGYQVVEARDGEEALDYFYQTKFDLVIMDWMMPKISGLTAAKQMKQETTIKILMLTAKNLPNDEVEALVSGVDDYLAKPFHAEVLLARVAKLLGILGQTPNQKLVVVPDKQQVLFKDQEIKLSKKEYELLYYFYQNQALVLSREQILLAVWGMDNENDVRTVDSFVRILRYKFGKELIQTVYGRGYRFEIPEK</sequence>
<protein>
    <submittedName>
        <fullName evidence="9">Response regulator transcription factor</fullName>
    </submittedName>
</protein>
<evidence type="ECO:0000256" key="3">
    <source>
        <dbReference type="ARBA" id="ARBA00023125"/>
    </source>
</evidence>
<evidence type="ECO:0000259" key="7">
    <source>
        <dbReference type="PROSITE" id="PS50110"/>
    </source>
</evidence>
<dbReference type="RefSeq" id="WP_218327136.1">
    <property type="nucleotide sequence ID" value="NZ_JAHUZB010000006.1"/>
</dbReference>
<proteinExistence type="predicted"/>
<dbReference type="SMART" id="SM00448">
    <property type="entry name" value="REC"/>
    <property type="match status" value="1"/>
</dbReference>
<keyword evidence="1 5" id="KW-0597">Phosphoprotein</keyword>
<keyword evidence="4" id="KW-0804">Transcription</keyword>
<dbReference type="Pfam" id="PF00072">
    <property type="entry name" value="Response_reg"/>
    <property type="match status" value="1"/>
</dbReference>